<dbReference type="Proteomes" id="UP000050437">
    <property type="component" value="Unassembled WGS sequence"/>
</dbReference>
<dbReference type="Gene3D" id="3.10.310.70">
    <property type="match status" value="1"/>
</dbReference>
<evidence type="ECO:0000313" key="5">
    <source>
        <dbReference type="Proteomes" id="UP000050437"/>
    </source>
</evidence>
<accession>A0A0N8HGS8</accession>
<dbReference type="EMBL" id="LKKS01000026">
    <property type="protein sequence ID" value="KPM67812.1"/>
    <property type="molecule type" value="Genomic_DNA"/>
</dbReference>
<dbReference type="EMBL" id="CP018743">
    <property type="protein sequence ID" value="APO84593.1"/>
    <property type="molecule type" value="Genomic_DNA"/>
</dbReference>
<dbReference type="InterPro" id="IPR033932">
    <property type="entry name" value="YtcJ-like"/>
</dbReference>
<reference evidence="2" key="2">
    <citation type="submission" date="2016-07" db="EMBL/GenBank/DDBJ databases">
        <title>New class B carbapenemase carried by novel plasmid in Pseudomonas putida enviromental strain in eastern Amazonia.</title>
        <authorList>
            <person name="Souza C.O."/>
            <person name="Lima K.V."/>
            <person name="Brasiliense D.M."/>
            <person name="Perez-Chaparro P.J."/>
            <person name="Mamizuka E.M."/>
            <person name="Lima M.O."/>
            <person name="Lima L.N."/>
            <person name="McCulloch J.A."/>
        </authorList>
    </citation>
    <scope>NUCLEOTIDE SEQUENCE [LARGE SCALE GENOMIC DNA]</scope>
    <source>
        <strain evidence="2">IEC33019</strain>
    </source>
</reference>
<dbReference type="AlphaFoldDB" id="A0A0N8HGS8"/>
<dbReference type="EMBL" id="CP016634">
    <property type="protein sequence ID" value="ANY89610.1"/>
    <property type="molecule type" value="Genomic_DNA"/>
</dbReference>
<dbReference type="Gene3D" id="2.30.40.10">
    <property type="entry name" value="Urease, subunit C, domain 1"/>
    <property type="match status" value="1"/>
</dbReference>
<dbReference type="RefSeq" id="WP_054572128.1">
    <property type="nucleotide sequence ID" value="NZ_BKWG01000023.1"/>
</dbReference>
<dbReference type="CDD" id="cd01300">
    <property type="entry name" value="YtcJ_like"/>
    <property type="match status" value="1"/>
</dbReference>
<gene>
    <name evidence="2" type="primary">nfdA_5</name>
    <name evidence="3" type="ORF">BL240_25385</name>
    <name evidence="4" type="ORF">HB13667_04035</name>
    <name evidence="2" type="ORF">IEC33019_4100</name>
</gene>
<accession>A0A1L5PWX1</accession>
<dbReference type="InterPro" id="IPR032466">
    <property type="entry name" value="Metal_Hydrolase"/>
</dbReference>
<dbReference type="Pfam" id="PF07969">
    <property type="entry name" value="Amidohydro_3"/>
    <property type="match status" value="1"/>
</dbReference>
<dbReference type="OrthoDB" id="9031471at2"/>
<dbReference type="Gene3D" id="3.20.20.140">
    <property type="entry name" value="Metal-dependent hydrolases"/>
    <property type="match status" value="1"/>
</dbReference>
<dbReference type="PANTHER" id="PTHR22642">
    <property type="entry name" value="IMIDAZOLONEPROPIONASE"/>
    <property type="match status" value="1"/>
</dbReference>
<dbReference type="SUPFAM" id="SSF51556">
    <property type="entry name" value="Metallo-dependent hydrolases"/>
    <property type="match status" value="1"/>
</dbReference>
<reference evidence="4 5" key="1">
    <citation type="submission" date="2015-10" db="EMBL/GenBank/DDBJ databases">
        <title>Pseudomonas putida clinical strains.</title>
        <authorList>
            <person name="Molina L."/>
            <person name="Udaondo Z."/>
        </authorList>
    </citation>
    <scope>NUCLEOTIDE SEQUENCE [LARGE SCALE GENOMIC DNA]</scope>
    <source>
        <strain evidence="4 5">HB13667</strain>
    </source>
</reference>
<sequence length="552" mass="61008">MIERDAPSERILLGGKVITMSQDADQHAQGIVIRGDRIVRLIRRDQVEQFRTPSTVITDLGDRTLMPGFVDVHAHAEVVCRTTFNTIDCRAPECSSIEDVSALLAKARDEKAPGEWIVGQGNLFFDRKLREGRLPTREELDSVSLEHPIAIRAGGHITVLNSKALEVAGIDRDYVPPEFSVTGLPIVERDENGDPTGVVKEMDTLLPLPGCDRSTLKSALKAGLFEYFTRFGVTTIGEISETVEGIQCMDEMACEGTLPVAMRVYIWAPGTMELDEACNWQEKIQLNASEHMIRMQGIKLFADGGFSAKSAAVSCPYLGLNGQCGEIAFPKYFFRRAYEQSQKSGLQLAVHANGDRAQEWLCELVESMGGASSGRTRMRIEHAGNFMPRQKTMEAWAAAGIIPVPQPVFIYTFGEYFPDYLGDTGRIGRFPFKDLLAQGWKLSGSSDVWIGSEREATNPLFSVWCCVKRQTYSGSFIDPEQAITLEQALRMHTLDAAATMGEEDIRGSITPGKLADIIALDRDPFAVPVDELRNIKVEYVLTQGRAALNLTC</sequence>
<evidence type="ECO:0000313" key="2">
    <source>
        <dbReference type="EMBL" id="ANY89610.1"/>
    </source>
</evidence>
<dbReference type="Proteomes" id="UP000185146">
    <property type="component" value="Chromosome"/>
</dbReference>
<evidence type="ECO:0000313" key="6">
    <source>
        <dbReference type="Proteomes" id="UP000185146"/>
    </source>
</evidence>
<proteinExistence type="predicted"/>
<dbReference type="InterPro" id="IPR013108">
    <property type="entry name" value="Amidohydro_3"/>
</dbReference>
<dbReference type="PANTHER" id="PTHR22642:SF2">
    <property type="entry name" value="PROTEIN LONG AFTER FAR-RED 3"/>
    <property type="match status" value="1"/>
</dbReference>
<dbReference type="GO" id="GO:0016810">
    <property type="term" value="F:hydrolase activity, acting on carbon-nitrogen (but not peptide) bonds"/>
    <property type="evidence" value="ECO:0007669"/>
    <property type="project" value="InterPro"/>
</dbReference>
<name>A0A0N8HGS8_PSEPU</name>
<reference evidence="3 6" key="3">
    <citation type="submission" date="2016-12" db="EMBL/GenBank/DDBJ databases">
        <title>Draft Genome Sequence of Mercury Resistant Pseudomonas DRA525.</title>
        <authorList>
            <person name="Drace K.M."/>
        </authorList>
    </citation>
    <scope>NUCLEOTIDE SEQUENCE [LARGE SCALE GENOMIC DNA]</scope>
    <source>
        <strain evidence="3 6">DRA525</strain>
    </source>
</reference>
<evidence type="ECO:0000259" key="1">
    <source>
        <dbReference type="Pfam" id="PF07969"/>
    </source>
</evidence>
<evidence type="ECO:0000313" key="3">
    <source>
        <dbReference type="EMBL" id="APO84593.1"/>
    </source>
</evidence>
<dbReference type="SUPFAM" id="SSF51338">
    <property type="entry name" value="Composite domain of metallo-dependent hydrolases"/>
    <property type="match status" value="1"/>
</dbReference>
<feature type="domain" description="Amidohydrolase 3" evidence="1">
    <location>
        <begin position="58"/>
        <end position="545"/>
    </location>
</feature>
<organism evidence="4 5">
    <name type="scientific">Pseudomonas putida</name>
    <name type="common">Arthrobacter siderocapsulatus</name>
    <dbReference type="NCBI Taxonomy" id="303"/>
    <lineage>
        <taxon>Bacteria</taxon>
        <taxon>Pseudomonadati</taxon>
        <taxon>Pseudomonadota</taxon>
        <taxon>Gammaproteobacteria</taxon>
        <taxon>Pseudomonadales</taxon>
        <taxon>Pseudomonadaceae</taxon>
        <taxon>Pseudomonas</taxon>
    </lineage>
</organism>
<protein>
    <submittedName>
        <fullName evidence="2">N-substituted formamide deformylase</fullName>
    </submittedName>
</protein>
<evidence type="ECO:0000313" key="4">
    <source>
        <dbReference type="EMBL" id="KPM67812.1"/>
    </source>
</evidence>
<dbReference type="InterPro" id="IPR011059">
    <property type="entry name" value="Metal-dep_hydrolase_composite"/>
</dbReference>